<evidence type="ECO:0000313" key="3">
    <source>
        <dbReference type="Proteomes" id="UP000010880"/>
    </source>
</evidence>
<dbReference type="Gene3D" id="1.10.150.650">
    <property type="match status" value="1"/>
</dbReference>
<dbReference type="InterPro" id="IPR016195">
    <property type="entry name" value="Pol/histidinol_Pase-like"/>
</dbReference>
<dbReference type="GO" id="GO:0035312">
    <property type="term" value="F:5'-3' DNA exonuclease activity"/>
    <property type="evidence" value="ECO:0007669"/>
    <property type="project" value="TreeGrafter"/>
</dbReference>
<dbReference type="CDD" id="cd07438">
    <property type="entry name" value="PHP_HisPPase_AMP"/>
    <property type="match status" value="1"/>
</dbReference>
<dbReference type="HOGENOM" id="CLU_067347_1_0_9"/>
<reference evidence="3" key="1">
    <citation type="submission" date="2012-02" db="EMBL/GenBank/DDBJ databases">
        <title>The complete genome of Halobacteroides halobius DSM 5150.</title>
        <authorList>
            <person name="Lucas S."/>
            <person name="Copeland A."/>
            <person name="Lapidus A."/>
            <person name="Glavina del Rio T."/>
            <person name="Dalin E."/>
            <person name="Tice H."/>
            <person name="Bruce D."/>
            <person name="Goodwin L."/>
            <person name="Pitluck S."/>
            <person name="Peters L."/>
            <person name="Mikhailova N."/>
            <person name="Gu W."/>
            <person name="Kyrpides N."/>
            <person name="Mavromatis K."/>
            <person name="Ivanova N."/>
            <person name="Brettin T."/>
            <person name="Detter J.C."/>
            <person name="Han C."/>
            <person name="Larimer F."/>
            <person name="Land M."/>
            <person name="Hauser L."/>
            <person name="Markowitz V."/>
            <person name="Cheng J.-F."/>
            <person name="Hugenholtz P."/>
            <person name="Woyke T."/>
            <person name="Wu D."/>
            <person name="Tindall B."/>
            <person name="Pomrenke H."/>
            <person name="Brambilla E."/>
            <person name="Klenk H.-P."/>
            <person name="Eisen J.A."/>
        </authorList>
    </citation>
    <scope>NUCLEOTIDE SEQUENCE [LARGE SCALE GENOMIC DNA]</scope>
    <source>
        <strain evidence="3">ATCC 35273 / DSM 5150 / MD-1</strain>
    </source>
</reference>
<dbReference type="KEGG" id="hhl:Halha_0981"/>
<dbReference type="PATRIC" id="fig|748449.3.peg.934"/>
<dbReference type="Proteomes" id="UP000010880">
    <property type="component" value="Chromosome"/>
</dbReference>
<proteinExistence type="predicted"/>
<dbReference type="EMBL" id="CP003359">
    <property type="protein sequence ID" value="AGB40942.1"/>
    <property type="molecule type" value="Genomic_DNA"/>
</dbReference>
<dbReference type="PANTHER" id="PTHR42924">
    <property type="entry name" value="EXONUCLEASE"/>
    <property type="match status" value="1"/>
</dbReference>
<gene>
    <name evidence="2" type="ordered locus">Halha_0981</name>
</gene>
<dbReference type="Pfam" id="PF02811">
    <property type="entry name" value="PHP"/>
    <property type="match status" value="1"/>
</dbReference>
<dbReference type="eggNOG" id="COG0613">
    <property type="taxonomic scope" value="Bacteria"/>
</dbReference>
<dbReference type="AlphaFoldDB" id="L0K6P9"/>
<feature type="domain" description="Polymerase/histidinol phosphatase N-terminal" evidence="1">
    <location>
        <begin position="6"/>
        <end position="71"/>
    </location>
</feature>
<name>L0K6P9_HALHC</name>
<sequence length="273" mass="30451">MVKKYIDLHLHTTASDGSFTPTELVTKAKELGFSAIAITDHDTVDGLEEGAKVAREKGIEFVPGIELNTDYQDAEVHVLGYYIDYQQQSLKDKLATLKEARFNRIKKMVNKLNNLGLEIQFKEVTNLADQAALGRVHLAKVMLNKGYVKEWEEAFDQYIGRSAPAYVKRKKLTPFQAIDLIKKAGGIPIIAHPGLVSRQDLLSELVAAGAKGLEAYHTEHNQEEINHYLQLAKEKNLLITGGSDCHGPTRKTGMLLGEIKAPYSLLEKLKEVR</sequence>
<dbReference type="STRING" id="748449.Halha_0981"/>
<dbReference type="InterPro" id="IPR004013">
    <property type="entry name" value="PHP_dom"/>
</dbReference>
<dbReference type="SUPFAM" id="SSF89550">
    <property type="entry name" value="PHP domain-like"/>
    <property type="match status" value="1"/>
</dbReference>
<evidence type="ECO:0000313" key="2">
    <source>
        <dbReference type="EMBL" id="AGB40942.1"/>
    </source>
</evidence>
<dbReference type="PANTHER" id="PTHR42924:SF3">
    <property type="entry name" value="POLYMERASE_HISTIDINOL PHOSPHATASE N-TERMINAL DOMAIN-CONTAINING PROTEIN"/>
    <property type="match status" value="1"/>
</dbReference>
<keyword evidence="3" id="KW-1185">Reference proteome</keyword>
<organism evidence="2 3">
    <name type="scientific">Halobacteroides halobius (strain ATCC 35273 / DSM 5150 / MD-1)</name>
    <dbReference type="NCBI Taxonomy" id="748449"/>
    <lineage>
        <taxon>Bacteria</taxon>
        <taxon>Bacillati</taxon>
        <taxon>Bacillota</taxon>
        <taxon>Clostridia</taxon>
        <taxon>Halanaerobiales</taxon>
        <taxon>Halobacteroidaceae</taxon>
        <taxon>Halobacteroides</taxon>
    </lineage>
</organism>
<protein>
    <submittedName>
        <fullName evidence="2">Putative metal-dependent phosphoesterase, PHP family</fullName>
    </submittedName>
</protein>
<accession>L0K6P9</accession>
<dbReference type="GO" id="GO:0004534">
    <property type="term" value="F:5'-3' RNA exonuclease activity"/>
    <property type="evidence" value="ECO:0007669"/>
    <property type="project" value="TreeGrafter"/>
</dbReference>
<dbReference type="OrthoDB" id="9804333at2"/>
<dbReference type="Gene3D" id="3.20.20.140">
    <property type="entry name" value="Metal-dependent hydrolases"/>
    <property type="match status" value="1"/>
</dbReference>
<dbReference type="SMART" id="SM00481">
    <property type="entry name" value="POLIIIAc"/>
    <property type="match status" value="1"/>
</dbReference>
<dbReference type="RefSeq" id="WP_015326667.1">
    <property type="nucleotide sequence ID" value="NC_019978.1"/>
</dbReference>
<dbReference type="InterPro" id="IPR003141">
    <property type="entry name" value="Pol/His_phosphatase_N"/>
</dbReference>
<dbReference type="InterPro" id="IPR052018">
    <property type="entry name" value="PHP_domain"/>
</dbReference>
<evidence type="ECO:0000259" key="1">
    <source>
        <dbReference type="SMART" id="SM00481"/>
    </source>
</evidence>